<sequence>MVRHQKRALLKRKIAHERSESERKEKEQVDPFEELRKKRAKLQGPPSSASRPARPEYRLLDGTQGPRHSAADQESIPRRLQKANVPHGSSSNAPGSGRSTAVGGTRMSSRYRPPVDAGAD</sequence>
<evidence type="ECO:0000313" key="2">
    <source>
        <dbReference type="EMBL" id="EJK44593.1"/>
    </source>
</evidence>
<protein>
    <submittedName>
        <fullName evidence="2">Uncharacterized protein</fullName>
    </submittedName>
</protein>
<feature type="compositionally biased region" description="Polar residues" evidence="1">
    <location>
        <begin position="87"/>
        <end position="99"/>
    </location>
</feature>
<dbReference type="EMBL" id="AGNL01049481">
    <property type="protein sequence ID" value="EJK44593.1"/>
    <property type="molecule type" value="Genomic_DNA"/>
</dbReference>
<keyword evidence="3" id="KW-1185">Reference proteome</keyword>
<feature type="compositionally biased region" description="Basic residues" evidence="1">
    <location>
        <begin position="1"/>
        <end position="15"/>
    </location>
</feature>
<proteinExistence type="predicted"/>
<reference evidence="2 3" key="1">
    <citation type="journal article" date="2012" name="Genome Biol.">
        <title>Genome and low-iron response of an oceanic diatom adapted to chronic iron limitation.</title>
        <authorList>
            <person name="Lommer M."/>
            <person name="Specht M."/>
            <person name="Roy A.S."/>
            <person name="Kraemer L."/>
            <person name="Andreson R."/>
            <person name="Gutowska M.A."/>
            <person name="Wolf J."/>
            <person name="Bergner S.V."/>
            <person name="Schilhabel M.B."/>
            <person name="Klostermeier U.C."/>
            <person name="Beiko R.G."/>
            <person name="Rosenstiel P."/>
            <person name="Hippler M."/>
            <person name="Laroche J."/>
        </authorList>
    </citation>
    <scope>NUCLEOTIDE SEQUENCE [LARGE SCALE GENOMIC DNA]</scope>
    <source>
        <strain evidence="2 3">CCMP1005</strain>
    </source>
</reference>
<gene>
    <name evidence="2" type="ORF">THAOC_36856</name>
</gene>
<evidence type="ECO:0000313" key="3">
    <source>
        <dbReference type="Proteomes" id="UP000266841"/>
    </source>
</evidence>
<name>K0QYY8_THAOC</name>
<organism evidence="2 3">
    <name type="scientific">Thalassiosira oceanica</name>
    <name type="common">Marine diatom</name>
    <dbReference type="NCBI Taxonomy" id="159749"/>
    <lineage>
        <taxon>Eukaryota</taxon>
        <taxon>Sar</taxon>
        <taxon>Stramenopiles</taxon>
        <taxon>Ochrophyta</taxon>
        <taxon>Bacillariophyta</taxon>
        <taxon>Coscinodiscophyceae</taxon>
        <taxon>Thalassiosirophycidae</taxon>
        <taxon>Thalassiosirales</taxon>
        <taxon>Thalassiosiraceae</taxon>
        <taxon>Thalassiosira</taxon>
    </lineage>
</organism>
<dbReference type="AlphaFoldDB" id="K0QYY8"/>
<accession>K0QYY8</accession>
<feature type="compositionally biased region" description="Basic and acidic residues" evidence="1">
    <location>
        <begin position="16"/>
        <end position="36"/>
    </location>
</feature>
<feature type="region of interest" description="Disordered" evidence="1">
    <location>
        <begin position="1"/>
        <end position="120"/>
    </location>
</feature>
<dbReference type="Proteomes" id="UP000266841">
    <property type="component" value="Unassembled WGS sequence"/>
</dbReference>
<comment type="caution">
    <text evidence="2">The sequence shown here is derived from an EMBL/GenBank/DDBJ whole genome shotgun (WGS) entry which is preliminary data.</text>
</comment>
<evidence type="ECO:0000256" key="1">
    <source>
        <dbReference type="SAM" id="MobiDB-lite"/>
    </source>
</evidence>